<reference evidence="1 2" key="1">
    <citation type="submission" date="2019-11" db="EMBL/GenBank/DDBJ databases">
        <title>Whole genome sequence of Oryza granulata.</title>
        <authorList>
            <person name="Li W."/>
        </authorList>
    </citation>
    <scope>NUCLEOTIDE SEQUENCE [LARGE SCALE GENOMIC DNA]</scope>
    <source>
        <strain evidence="2">cv. Menghai</strain>
        <tissue evidence="1">Leaf</tissue>
    </source>
</reference>
<evidence type="ECO:0000313" key="2">
    <source>
        <dbReference type="Proteomes" id="UP000479710"/>
    </source>
</evidence>
<dbReference type="Proteomes" id="UP000479710">
    <property type="component" value="Unassembled WGS sequence"/>
</dbReference>
<keyword evidence="2" id="KW-1185">Reference proteome</keyword>
<accession>A0A6G1ECV8</accession>
<gene>
    <name evidence="1" type="ORF">E2562_001039</name>
</gene>
<name>A0A6G1ECV8_9ORYZ</name>
<organism evidence="1 2">
    <name type="scientific">Oryza meyeriana var. granulata</name>
    <dbReference type="NCBI Taxonomy" id="110450"/>
    <lineage>
        <taxon>Eukaryota</taxon>
        <taxon>Viridiplantae</taxon>
        <taxon>Streptophyta</taxon>
        <taxon>Embryophyta</taxon>
        <taxon>Tracheophyta</taxon>
        <taxon>Spermatophyta</taxon>
        <taxon>Magnoliopsida</taxon>
        <taxon>Liliopsida</taxon>
        <taxon>Poales</taxon>
        <taxon>Poaceae</taxon>
        <taxon>BOP clade</taxon>
        <taxon>Oryzoideae</taxon>
        <taxon>Oryzeae</taxon>
        <taxon>Oryzinae</taxon>
        <taxon>Oryza</taxon>
        <taxon>Oryza meyeriana</taxon>
    </lineage>
</organism>
<protein>
    <submittedName>
        <fullName evidence="1">Uncharacterized protein</fullName>
    </submittedName>
</protein>
<evidence type="ECO:0000313" key="1">
    <source>
        <dbReference type="EMBL" id="KAF0922630.1"/>
    </source>
</evidence>
<comment type="caution">
    <text evidence="1">The sequence shown here is derived from an EMBL/GenBank/DDBJ whole genome shotgun (WGS) entry which is preliminary data.</text>
</comment>
<dbReference type="AlphaFoldDB" id="A0A6G1ECV8"/>
<proteinExistence type="predicted"/>
<dbReference type="EMBL" id="SPHZ02000003">
    <property type="protein sequence ID" value="KAF0922630.1"/>
    <property type="molecule type" value="Genomic_DNA"/>
</dbReference>
<sequence>MPEFAMAPDLEQAFRPFQAFPLKTGRSMEFASPGNANRAGEVSIEPTGADVDHKTTLKFRKASFRKASHESIL</sequence>